<gene>
    <name evidence="1" type="ORF">E5A73_18320</name>
</gene>
<dbReference type="Gene3D" id="1.25.40.10">
    <property type="entry name" value="Tetratricopeptide repeat domain"/>
    <property type="match status" value="1"/>
</dbReference>
<dbReference type="EMBL" id="SRXT01000007">
    <property type="protein sequence ID" value="TGX50366.1"/>
    <property type="molecule type" value="Genomic_DNA"/>
</dbReference>
<organism evidence="1 2">
    <name type="scientific">Sphingomonas gei</name>
    <dbReference type="NCBI Taxonomy" id="1395960"/>
    <lineage>
        <taxon>Bacteria</taxon>
        <taxon>Pseudomonadati</taxon>
        <taxon>Pseudomonadota</taxon>
        <taxon>Alphaproteobacteria</taxon>
        <taxon>Sphingomonadales</taxon>
        <taxon>Sphingomonadaceae</taxon>
        <taxon>Sphingomonas</taxon>
    </lineage>
</organism>
<sequence length="374" mass="40327">MGIANIADNNAPSRALRFYPFHGDALANQAFNTLQGGRPADVARAEELARRAFYRDPTSVAAVRTLGLIQDVRGKRNRASRVLGHALALNRRDLVTHLWLIEYNVQRGDAVGALRHYDMALRTSAAAHPILMPILIEASSDPGIRAPLTQFLAKRPAWASTFIREIIAKADPVDAAVDLERRLGRAGAPFSAQQDEDLAVRLVAEERFVTAAQLMNRNADPATVIDPGFDFRKRAGVFSWALQSTYSLGAGEDLATSNQADHVLSIFSAPGQGGEVARQLLMLKPGRYRISSTANGLTLVPPDQGRWVVSCAGRNGRDIVTLNLLGGSGSQTGANAFEVPDLGCVAQWIALVLKAPADTGIQGQVEKVEITPLR</sequence>
<dbReference type="RefSeq" id="WP_135965282.1">
    <property type="nucleotide sequence ID" value="NZ_SRXT01000007.1"/>
</dbReference>
<comment type="caution">
    <text evidence="1">The sequence shown here is derived from an EMBL/GenBank/DDBJ whole genome shotgun (WGS) entry which is preliminary data.</text>
</comment>
<dbReference type="OrthoDB" id="7400976at2"/>
<keyword evidence="2" id="KW-1185">Reference proteome</keyword>
<dbReference type="AlphaFoldDB" id="A0A4S1X7B0"/>
<dbReference type="Proteomes" id="UP000306147">
    <property type="component" value="Unassembled WGS sequence"/>
</dbReference>
<proteinExistence type="predicted"/>
<accession>A0A4S1X7B0</accession>
<evidence type="ECO:0000313" key="1">
    <source>
        <dbReference type="EMBL" id="TGX50366.1"/>
    </source>
</evidence>
<protein>
    <recommendedName>
        <fullName evidence="3">Tetratricopeptide repeat protein</fullName>
    </recommendedName>
</protein>
<evidence type="ECO:0000313" key="2">
    <source>
        <dbReference type="Proteomes" id="UP000306147"/>
    </source>
</evidence>
<reference evidence="1 2" key="1">
    <citation type="submission" date="2019-04" db="EMBL/GenBank/DDBJ databases">
        <title>Sphingomonas psychrotolerans sp. nov., isolated from soil in the Tianshan Mountains, Xinjiang, China.</title>
        <authorList>
            <person name="Luo Y."/>
            <person name="Sheng H."/>
        </authorList>
    </citation>
    <scope>NUCLEOTIDE SEQUENCE [LARGE SCALE GENOMIC DNA]</scope>
    <source>
        <strain evidence="1 2">ZFGT-11</strain>
    </source>
</reference>
<name>A0A4S1X7B0_9SPHN</name>
<dbReference type="InterPro" id="IPR011990">
    <property type="entry name" value="TPR-like_helical_dom_sf"/>
</dbReference>
<dbReference type="SUPFAM" id="SSF48452">
    <property type="entry name" value="TPR-like"/>
    <property type="match status" value="1"/>
</dbReference>
<evidence type="ECO:0008006" key="3">
    <source>
        <dbReference type="Google" id="ProtNLM"/>
    </source>
</evidence>